<gene>
    <name evidence="15 18" type="primary">atpF</name>
    <name evidence="18" type="ORF">CWD77_07335</name>
</gene>
<dbReference type="Gene3D" id="1.20.5.620">
    <property type="entry name" value="F1F0 ATP synthase subunit B, membrane domain"/>
    <property type="match status" value="1"/>
</dbReference>
<keyword evidence="17" id="KW-0175">Coiled coil</keyword>
<keyword evidence="4 15" id="KW-0138">CF(0)</keyword>
<dbReference type="GO" id="GO:0005886">
    <property type="term" value="C:plasma membrane"/>
    <property type="evidence" value="ECO:0007669"/>
    <property type="project" value="UniProtKB-SubCell"/>
</dbReference>
<sequence length="172" mass="19238">MHYFLAGGGGLLSFNTGFAIWVLISTVVFLIAMQKFLVPPIMKALDERENRIKDSLESAEKAIAKAEQISKDNDKALKEAEIAAQRIRKEALEDAEVLRSEKIERAKEDAAKILEDAKASIEQEKLRAMTELRKEVSDLAIEAASIIIDAELDHSKNKKLVDTFINDLNNKN</sequence>
<dbReference type="InterPro" id="IPR005864">
    <property type="entry name" value="ATP_synth_F0_bsu_bac"/>
</dbReference>
<evidence type="ECO:0000256" key="14">
    <source>
        <dbReference type="ARBA" id="ARBA00037847"/>
    </source>
</evidence>
<dbReference type="Proteomes" id="UP000233398">
    <property type="component" value="Unassembled WGS sequence"/>
</dbReference>
<evidence type="ECO:0000256" key="17">
    <source>
        <dbReference type="SAM" id="Coils"/>
    </source>
</evidence>
<dbReference type="EMBL" id="PISP01000001">
    <property type="protein sequence ID" value="PKD45247.1"/>
    <property type="molecule type" value="Genomic_DNA"/>
</dbReference>
<keyword evidence="6 15" id="KW-0375">Hydrogen ion transport</keyword>
<keyword evidence="3 15" id="KW-1003">Cell membrane</keyword>
<feature type="coiled-coil region" evidence="17">
    <location>
        <begin position="42"/>
        <end position="131"/>
    </location>
</feature>
<evidence type="ECO:0000256" key="10">
    <source>
        <dbReference type="ARBA" id="ARBA00023310"/>
    </source>
</evidence>
<name>A0A2N0VM07_9BACT</name>
<dbReference type="RefSeq" id="WP_101072820.1">
    <property type="nucleotide sequence ID" value="NZ_PISP01000001.1"/>
</dbReference>
<evidence type="ECO:0000256" key="1">
    <source>
        <dbReference type="ARBA" id="ARBA00005513"/>
    </source>
</evidence>
<dbReference type="GO" id="GO:0046961">
    <property type="term" value="F:proton-transporting ATPase activity, rotational mechanism"/>
    <property type="evidence" value="ECO:0007669"/>
    <property type="project" value="TreeGrafter"/>
</dbReference>
<keyword evidence="5 15" id="KW-0812">Transmembrane</keyword>
<evidence type="ECO:0000256" key="12">
    <source>
        <dbReference type="ARBA" id="ARBA00025614"/>
    </source>
</evidence>
<keyword evidence="19" id="KW-1185">Reference proteome</keyword>
<protein>
    <recommendedName>
        <fullName evidence="15">ATP synthase subunit b</fullName>
    </recommendedName>
    <alternativeName>
        <fullName evidence="15">ATP synthase F(0) sector subunit b</fullName>
    </alternativeName>
    <alternativeName>
        <fullName evidence="15">ATPase subunit I</fullName>
    </alternativeName>
    <alternativeName>
        <fullName evidence="15">F-type ATPase subunit b</fullName>
        <shortName evidence="15">F-ATPase subunit b</shortName>
    </alternativeName>
</protein>
<evidence type="ECO:0000256" key="13">
    <source>
        <dbReference type="ARBA" id="ARBA00026054"/>
    </source>
</evidence>
<comment type="function">
    <text evidence="11 15">F(1)F(0) ATP synthase produces ATP from ADP in the presence of a proton or sodium gradient. F-type ATPases consist of two structural domains, F(1) containing the extramembraneous catalytic core and F(0) containing the membrane proton channel, linked together by a central stalk and a peripheral stalk. During catalysis, ATP synthesis in the catalytic domain of F(1) is coupled via a rotary mechanism of the central stalk subunits to proton translocation.</text>
</comment>
<reference evidence="18 19" key="1">
    <citation type="submission" date="2017-11" db="EMBL/GenBank/DDBJ databases">
        <title>Rhodohalobacter 15182 sp. nov., isolated from a salt lake.</title>
        <authorList>
            <person name="Han S."/>
        </authorList>
    </citation>
    <scope>NUCLEOTIDE SEQUENCE [LARGE SCALE GENOMIC DNA]</scope>
    <source>
        <strain evidence="18 19">15182</strain>
    </source>
</reference>
<evidence type="ECO:0000256" key="16">
    <source>
        <dbReference type="RuleBase" id="RU003848"/>
    </source>
</evidence>
<evidence type="ECO:0000256" key="6">
    <source>
        <dbReference type="ARBA" id="ARBA00022781"/>
    </source>
</evidence>
<dbReference type="HAMAP" id="MF_01398">
    <property type="entry name" value="ATP_synth_b_bprime"/>
    <property type="match status" value="1"/>
</dbReference>
<dbReference type="PANTHER" id="PTHR33445">
    <property type="entry name" value="ATP SYNTHASE SUBUNIT B', CHLOROPLASTIC"/>
    <property type="match status" value="1"/>
</dbReference>
<dbReference type="GO" id="GO:0012505">
    <property type="term" value="C:endomembrane system"/>
    <property type="evidence" value="ECO:0007669"/>
    <property type="project" value="UniProtKB-SubCell"/>
</dbReference>
<comment type="function">
    <text evidence="12">Component of the F(0) channel, it forms part of the peripheral stalk, linking F(1) to F(0). The b'-subunit is a diverged and duplicated form of b found in plants and photosynthetic bacteria.</text>
</comment>
<dbReference type="GO" id="GO:0046933">
    <property type="term" value="F:proton-transporting ATP synthase activity, rotational mechanism"/>
    <property type="evidence" value="ECO:0007669"/>
    <property type="project" value="UniProtKB-UniRule"/>
</dbReference>
<keyword evidence="10 15" id="KW-0066">ATP synthesis</keyword>
<dbReference type="InterPro" id="IPR002146">
    <property type="entry name" value="ATP_synth_b/b'su_bac/chlpt"/>
</dbReference>
<keyword evidence="7 15" id="KW-1133">Transmembrane helix</keyword>
<evidence type="ECO:0000256" key="7">
    <source>
        <dbReference type="ARBA" id="ARBA00022989"/>
    </source>
</evidence>
<evidence type="ECO:0000256" key="9">
    <source>
        <dbReference type="ARBA" id="ARBA00023136"/>
    </source>
</evidence>
<dbReference type="NCBIfam" id="TIGR01144">
    <property type="entry name" value="ATP_synt_b"/>
    <property type="match status" value="1"/>
</dbReference>
<evidence type="ECO:0000313" key="19">
    <source>
        <dbReference type="Proteomes" id="UP000233398"/>
    </source>
</evidence>
<dbReference type="InterPro" id="IPR050059">
    <property type="entry name" value="ATP_synthase_B_chain"/>
</dbReference>
<dbReference type="CDD" id="cd06503">
    <property type="entry name" value="ATP-synt_Fo_b"/>
    <property type="match status" value="1"/>
</dbReference>
<evidence type="ECO:0000256" key="8">
    <source>
        <dbReference type="ARBA" id="ARBA00023065"/>
    </source>
</evidence>
<evidence type="ECO:0000256" key="11">
    <source>
        <dbReference type="ARBA" id="ARBA00025198"/>
    </source>
</evidence>
<comment type="similarity">
    <text evidence="1 15 16">Belongs to the ATPase B chain family.</text>
</comment>
<evidence type="ECO:0000256" key="5">
    <source>
        <dbReference type="ARBA" id="ARBA00022692"/>
    </source>
</evidence>
<dbReference type="SUPFAM" id="SSF81573">
    <property type="entry name" value="F1F0 ATP synthase subunit B, membrane domain"/>
    <property type="match status" value="1"/>
</dbReference>
<keyword evidence="9 15" id="KW-0472">Membrane</keyword>
<dbReference type="InterPro" id="IPR028987">
    <property type="entry name" value="ATP_synth_B-like_membr_sf"/>
</dbReference>
<comment type="subcellular location">
    <subcellularLocation>
        <location evidence="15">Cell membrane</location>
        <topology evidence="15">Single-pass membrane protein</topology>
    </subcellularLocation>
    <subcellularLocation>
        <location evidence="14">Endomembrane system</location>
        <topology evidence="14">Single-pass membrane protein</topology>
    </subcellularLocation>
</comment>
<dbReference type="GO" id="GO:0045259">
    <property type="term" value="C:proton-transporting ATP synthase complex"/>
    <property type="evidence" value="ECO:0007669"/>
    <property type="project" value="UniProtKB-KW"/>
</dbReference>
<evidence type="ECO:0000256" key="3">
    <source>
        <dbReference type="ARBA" id="ARBA00022475"/>
    </source>
</evidence>
<evidence type="ECO:0000256" key="4">
    <source>
        <dbReference type="ARBA" id="ARBA00022547"/>
    </source>
</evidence>
<evidence type="ECO:0000256" key="2">
    <source>
        <dbReference type="ARBA" id="ARBA00022448"/>
    </source>
</evidence>
<dbReference type="PANTHER" id="PTHR33445:SF1">
    <property type="entry name" value="ATP SYNTHASE SUBUNIT B"/>
    <property type="match status" value="1"/>
</dbReference>
<comment type="subunit">
    <text evidence="15">F-type ATPases have 2 components, F(1) - the catalytic core - and F(0) - the membrane proton channel. F(1) has five subunits: alpha(3), beta(3), gamma(1), delta(1), epsilon(1). F(0) has three main subunits: a(1), b(2) and c(10-14). The alpha and beta chains form an alternating ring which encloses part of the gamma chain. F(1) is attached to F(0) by a central stalk formed by the gamma and epsilon chains, while a peripheral stalk is formed by the delta and b chains.</text>
</comment>
<comment type="subunit">
    <text evidence="13">F-type ATPases have 2 components, F(1) - the catalytic core - and F(0) - the membrane proton channel. F(1) has five subunits: alpha(3), beta(3), gamma(1), delta(1), epsilon(1). F(0) has four main subunits: a(1), b(2) and c(10-14). The alpha and beta chains form an alternating ring which encloses part of the gamma chain. F(1) is attached to F(0) by a central stalk formed by the gamma and epsilon chains, while a peripheral stalk is formed by the delta and b chains.</text>
</comment>
<feature type="transmembrane region" description="Helical" evidence="15">
    <location>
        <begin position="12"/>
        <end position="33"/>
    </location>
</feature>
<dbReference type="AlphaFoldDB" id="A0A2N0VM07"/>
<dbReference type="OrthoDB" id="9795289at2"/>
<comment type="caution">
    <text evidence="18">The sequence shown here is derived from an EMBL/GenBank/DDBJ whole genome shotgun (WGS) entry which is preliminary data.</text>
</comment>
<organism evidence="18 19">
    <name type="scientific">Rhodohalobacter barkolensis</name>
    <dbReference type="NCBI Taxonomy" id="2053187"/>
    <lineage>
        <taxon>Bacteria</taxon>
        <taxon>Pseudomonadati</taxon>
        <taxon>Balneolota</taxon>
        <taxon>Balneolia</taxon>
        <taxon>Balneolales</taxon>
        <taxon>Balneolaceae</taxon>
        <taxon>Rhodohalobacter</taxon>
    </lineage>
</organism>
<accession>A0A2N0VM07</accession>
<keyword evidence="2 15" id="KW-0813">Transport</keyword>
<evidence type="ECO:0000256" key="15">
    <source>
        <dbReference type="HAMAP-Rule" id="MF_01398"/>
    </source>
</evidence>
<proteinExistence type="inferred from homology"/>
<evidence type="ECO:0000313" key="18">
    <source>
        <dbReference type="EMBL" id="PKD45247.1"/>
    </source>
</evidence>
<dbReference type="Pfam" id="PF00430">
    <property type="entry name" value="ATP-synt_B"/>
    <property type="match status" value="1"/>
</dbReference>
<keyword evidence="8 15" id="KW-0406">Ion transport</keyword>